<organism evidence="10 11">
    <name type="scientific">Deinococcus hohokamensis</name>
    <dbReference type="NCBI Taxonomy" id="309883"/>
    <lineage>
        <taxon>Bacteria</taxon>
        <taxon>Thermotogati</taxon>
        <taxon>Deinococcota</taxon>
        <taxon>Deinococci</taxon>
        <taxon>Deinococcales</taxon>
        <taxon>Deinococcaceae</taxon>
        <taxon>Deinococcus</taxon>
    </lineage>
</organism>
<dbReference type="InterPro" id="IPR025877">
    <property type="entry name" value="MobA-like_NTP_Trfase"/>
</dbReference>
<evidence type="ECO:0000256" key="3">
    <source>
        <dbReference type="ARBA" id="ARBA00022723"/>
    </source>
</evidence>
<dbReference type="PANTHER" id="PTHR19136:SF81">
    <property type="entry name" value="MOLYBDENUM COFACTOR GUANYLYLTRANSFERASE"/>
    <property type="match status" value="1"/>
</dbReference>
<comment type="caution">
    <text evidence="8">Lacks conserved residue(s) required for the propagation of feature annotation.</text>
</comment>
<dbReference type="Proteomes" id="UP001595952">
    <property type="component" value="Unassembled WGS sequence"/>
</dbReference>
<keyword evidence="2 8" id="KW-0808">Transferase</keyword>
<keyword evidence="4 8" id="KW-0547">Nucleotide-binding</keyword>
<dbReference type="InterPro" id="IPR029044">
    <property type="entry name" value="Nucleotide-diphossugar_trans"/>
</dbReference>
<proteinExistence type="inferred from homology"/>
<feature type="binding site" evidence="8">
    <location>
        <position position="72"/>
    </location>
    <ligand>
        <name>GTP</name>
        <dbReference type="ChEBI" id="CHEBI:37565"/>
    </ligand>
</feature>
<keyword evidence="1 8" id="KW-0963">Cytoplasm</keyword>
<keyword evidence="7 8" id="KW-0501">Molybdenum cofactor biosynthesis</keyword>
<dbReference type="CDD" id="cd02503">
    <property type="entry name" value="MobA"/>
    <property type="match status" value="1"/>
</dbReference>
<keyword evidence="5 8" id="KW-0460">Magnesium</keyword>
<comment type="function">
    <text evidence="8">Transfers a GMP moiety from GTP to Mo-molybdopterin (Mo-MPT) cofactor (Moco or molybdenum cofactor) to form Mo-molybdopterin guanine dinucleotide (Mo-MGD) cofactor.</text>
</comment>
<comment type="similarity">
    <text evidence="8">Belongs to the MobA family.</text>
</comment>
<dbReference type="EMBL" id="JBHSEI010000009">
    <property type="protein sequence ID" value="MFC4639238.1"/>
    <property type="molecule type" value="Genomic_DNA"/>
</dbReference>
<dbReference type="RefSeq" id="WP_380062238.1">
    <property type="nucleotide sequence ID" value="NZ_JBHSEI010000009.1"/>
</dbReference>
<comment type="cofactor">
    <cofactor evidence="8">
        <name>Mg(2+)</name>
        <dbReference type="ChEBI" id="CHEBI:18420"/>
    </cofactor>
</comment>
<reference evidence="11" key="1">
    <citation type="journal article" date="2019" name="Int. J. Syst. Evol. Microbiol.">
        <title>The Global Catalogue of Microorganisms (GCM) 10K type strain sequencing project: providing services to taxonomists for standard genome sequencing and annotation.</title>
        <authorList>
            <consortium name="The Broad Institute Genomics Platform"/>
            <consortium name="The Broad Institute Genome Sequencing Center for Infectious Disease"/>
            <person name="Wu L."/>
            <person name="Ma J."/>
        </authorList>
    </citation>
    <scope>NUCLEOTIDE SEQUENCE [LARGE SCALE GENOMIC DNA]</scope>
    <source>
        <strain evidence="11">CCUG 55995</strain>
    </source>
</reference>
<comment type="caution">
    <text evidence="10">The sequence shown here is derived from an EMBL/GenBank/DDBJ whole genome shotgun (WGS) entry which is preliminary data.</text>
</comment>
<comment type="domain">
    <text evidence="8">The N-terminal domain determines nucleotide recognition and specific binding, while the C-terminal domain determines the specific binding to the target protein.</text>
</comment>
<keyword evidence="6 8" id="KW-0342">GTP-binding</keyword>
<dbReference type="GO" id="GO:0016779">
    <property type="term" value="F:nucleotidyltransferase activity"/>
    <property type="evidence" value="ECO:0007669"/>
    <property type="project" value="UniProtKB-KW"/>
</dbReference>
<name>A0ABV9IAF2_9DEIO</name>
<comment type="subcellular location">
    <subcellularLocation>
        <location evidence="8">Cytoplasm</location>
    </subcellularLocation>
</comment>
<evidence type="ECO:0000259" key="9">
    <source>
        <dbReference type="Pfam" id="PF12804"/>
    </source>
</evidence>
<protein>
    <recommendedName>
        <fullName evidence="8">Probable molybdenum cofactor guanylyltransferase</fullName>
        <shortName evidence="8">MoCo guanylyltransferase</shortName>
        <ecNumber evidence="8">2.7.7.77</ecNumber>
    </recommendedName>
    <alternativeName>
        <fullName evidence="8">GTP:molybdopterin guanylyltransferase</fullName>
    </alternativeName>
    <alternativeName>
        <fullName evidence="8">Mo-MPT guanylyltransferase</fullName>
    </alternativeName>
    <alternativeName>
        <fullName evidence="8">Molybdopterin guanylyltransferase</fullName>
    </alternativeName>
    <alternativeName>
        <fullName evidence="8">Molybdopterin-guanine dinucleotide synthase</fullName>
        <shortName evidence="8">MGD synthase</shortName>
    </alternativeName>
</protein>
<dbReference type="Gene3D" id="3.90.550.10">
    <property type="entry name" value="Spore Coat Polysaccharide Biosynthesis Protein SpsA, Chain A"/>
    <property type="match status" value="1"/>
</dbReference>
<keyword evidence="3 8" id="KW-0479">Metal-binding</keyword>
<evidence type="ECO:0000256" key="6">
    <source>
        <dbReference type="ARBA" id="ARBA00023134"/>
    </source>
</evidence>
<evidence type="ECO:0000313" key="11">
    <source>
        <dbReference type="Proteomes" id="UP001595952"/>
    </source>
</evidence>
<evidence type="ECO:0000256" key="1">
    <source>
        <dbReference type="ARBA" id="ARBA00022490"/>
    </source>
</evidence>
<evidence type="ECO:0000256" key="8">
    <source>
        <dbReference type="HAMAP-Rule" id="MF_00316"/>
    </source>
</evidence>
<sequence>MSSQDRANIWTFTAAITAGGQSRRFGSDKALALLGGRPLLHHVAAALDACPVRLLVAPPGRYVLDGWTPVPDTRPGEGPLAGLEAALIAAPPGWVALSGVDLPGLTPRYWAALASHRTPEALSVQMLDPSGRPQPLGALYHTALRPQVSALLDAGERRLRLASPPERTVFCHWPHDLRNINTPADLAALQGGTDHTAKPSIKKPPLGR</sequence>
<feature type="binding site" evidence="8">
    <location>
        <position position="101"/>
    </location>
    <ligand>
        <name>GTP</name>
        <dbReference type="ChEBI" id="CHEBI:37565"/>
    </ligand>
</feature>
<dbReference type="PANTHER" id="PTHR19136">
    <property type="entry name" value="MOLYBDENUM COFACTOR GUANYLYLTRANSFERASE"/>
    <property type="match status" value="1"/>
</dbReference>
<evidence type="ECO:0000256" key="2">
    <source>
        <dbReference type="ARBA" id="ARBA00022679"/>
    </source>
</evidence>
<evidence type="ECO:0000256" key="5">
    <source>
        <dbReference type="ARBA" id="ARBA00022842"/>
    </source>
</evidence>
<keyword evidence="11" id="KW-1185">Reference proteome</keyword>
<comment type="catalytic activity">
    <reaction evidence="8">
        <text>Mo-molybdopterin + GTP + H(+) = Mo-molybdopterin guanine dinucleotide + diphosphate</text>
        <dbReference type="Rhea" id="RHEA:34243"/>
        <dbReference type="ChEBI" id="CHEBI:15378"/>
        <dbReference type="ChEBI" id="CHEBI:33019"/>
        <dbReference type="ChEBI" id="CHEBI:37565"/>
        <dbReference type="ChEBI" id="CHEBI:71302"/>
        <dbReference type="ChEBI" id="CHEBI:71310"/>
        <dbReference type="EC" id="2.7.7.77"/>
    </reaction>
</comment>
<feature type="binding site" evidence="8">
    <location>
        <position position="101"/>
    </location>
    <ligand>
        <name>Mg(2+)</name>
        <dbReference type="ChEBI" id="CHEBI:18420"/>
    </ligand>
</feature>
<evidence type="ECO:0000256" key="4">
    <source>
        <dbReference type="ARBA" id="ARBA00022741"/>
    </source>
</evidence>
<dbReference type="Pfam" id="PF12804">
    <property type="entry name" value="NTP_transf_3"/>
    <property type="match status" value="1"/>
</dbReference>
<gene>
    <name evidence="8" type="primary">mobA</name>
    <name evidence="10" type="ORF">ACFO0D_12925</name>
</gene>
<feature type="binding site" evidence="8">
    <location>
        <position position="29"/>
    </location>
    <ligand>
        <name>GTP</name>
        <dbReference type="ChEBI" id="CHEBI:37565"/>
    </ligand>
</feature>
<dbReference type="SUPFAM" id="SSF53448">
    <property type="entry name" value="Nucleotide-diphospho-sugar transferases"/>
    <property type="match status" value="1"/>
</dbReference>
<dbReference type="EC" id="2.7.7.77" evidence="8"/>
<accession>A0ABV9IAF2</accession>
<feature type="domain" description="MobA-like NTP transferase" evidence="9">
    <location>
        <begin position="14"/>
        <end position="160"/>
    </location>
</feature>
<feature type="binding site" evidence="8">
    <location>
        <begin position="17"/>
        <end position="19"/>
    </location>
    <ligand>
        <name>GTP</name>
        <dbReference type="ChEBI" id="CHEBI:37565"/>
    </ligand>
</feature>
<evidence type="ECO:0000256" key="7">
    <source>
        <dbReference type="ARBA" id="ARBA00023150"/>
    </source>
</evidence>
<dbReference type="InterPro" id="IPR013482">
    <property type="entry name" value="Molybde_CF_guanTrfase"/>
</dbReference>
<keyword evidence="10" id="KW-0548">Nucleotidyltransferase</keyword>
<evidence type="ECO:0000313" key="10">
    <source>
        <dbReference type="EMBL" id="MFC4639238.1"/>
    </source>
</evidence>
<dbReference type="HAMAP" id="MF_00316">
    <property type="entry name" value="MobA"/>
    <property type="match status" value="1"/>
</dbReference>